<keyword evidence="3" id="KW-1185">Reference proteome</keyword>
<organism evidence="2 3">
    <name type="scientific">Spermophilus dauricus</name>
    <name type="common">Daurian ground squirrel</name>
    <dbReference type="NCBI Taxonomy" id="99837"/>
    <lineage>
        <taxon>Eukaryota</taxon>
        <taxon>Metazoa</taxon>
        <taxon>Chordata</taxon>
        <taxon>Craniata</taxon>
        <taxon>Vertebrata</taxon>
        <taxon>Euteleostomi</taxon>
        <taxon>Mammalia</taxon>
        <taxon>Eutheria</taxon>
        <taxon>Euarchontoglires</taxon>
        <taxon>Glires</taxon>
        <taxon>Rodentia</taxon>
        <taxon>Sciuromorpha</taxon>
        <taxon>Sciuridae</taxon>
        <taxon>Xerinae</taxon>
        <taxon>Marmotini</taxon>
        <taxon>Spermophilus</taxon>
    </lineage>
</organism>
<evidence type="ECO:0000256" key="1">
    <source>
        <dbReference type="SAM" id="MobiDB-lite"/>
    </source>
</evidence>
<evidence type="ECO:0000313" key="3">
    <source>
        <dbReference type="Proteomes" id="UP000694422"/>
    </source>
</evidence>
<protein>
    <submittedName>
        <fullName evidence="2">Uncharacterized protein</fullName>
    </submittedName>
</protein>
<dbReference type="Ensembl" id="ENSSDAT00000017860.1">
    <property type="protein sequence ID" value="ENSSDAP00000015733.1"/>
    <property type="gene ID" value="ENSSDAG00000014210.1"/>
</dbReference>
<sequence length="52" mass="5608">PGCCGHLALFSSSPAGAERGGGRPDVPHHHADQRRPGEVQSSTNNRADRQWF</sequence>
<dbReference type="AlphaFoldDB" id="A0A8C9UQW6"/>
<name>A0A8C9UQW6_SPEDA</name>
<feature type="region of interest" description="Disordered" evidence="1">
    <location>
        <begin position="11"/>
        <end position="52"/>
    </location>
</feature>
<evidence type="ECO:0000313" key="2">
    <source>
        <dbReference type="Ensembl" id="ENSSDAP00000015733.1"/>
    </source>
</evidence>
<proteinExistence type="predicted"/>
<accession>A0A8C9UQW6</accession>
<reference evidence="2" key="1">
    <citation type="submission" date="2025-08" db="UniProtKB">
        <authorList>
            <consortium name="Ensembl"/>
        </authorList>
    </citation>
    <scope>IDENTIFICATION</scope>
</reference>
<dbReference type="Proteomes" id="UP000694422">
    <property type="component" value="Unplaced"/>
</dbReference>
<reference evidence="2" key="2">
    <citation type="submission" date="2025-09" db="UniProtKB">
        <authorList>
            <consortium name="Ensembl"/>
        </authorList>
    </citation>
    <scope>IDENTIFICATION</scope>
</reference>
<feature type="compositionally biased region" description="Basic and acidic residues" evidence="1">
    <location>
        <begin position="20"/>
        <end position="37"/>
    </location>
</feature>